<reference evidence="6 7" key="1">
    <citation type="submission" date="2018-07" db="EMBL/GenBank/DDBJ databases">
        <title>Genome analysis of Larkinella rosea.</title>
        <authorList>
            <person name="Zhou Z."/>
            <person name="Wang G."/>
        </authorList>
    </citation>
    <scope>NUCLEOTIDE SEQUENCE [LARGE SCALE GENOMIC DNA]</scope>
    <source>
        <strain evidence="7">zzj9</strain>
    </source>
</reference>
<dbReference type="Gene3D" id="3.30.450.40">
    <property type="match status" value="1"/>
</dbReference>
<dbReference type="InterPro" id="IPR036390">
    <property type="entry name" value="WH_DNA-bd_sf"/>
</dbReference>
<keyword evidence="1" id="KW-0805">Transcription regulation</keyword>
<dbReference type="Gene3D" id="1.10.10.10">
    <property type="entry name" value="Winged helix-like DNA-binding domain superfamily/Winged helix DNA-binding domain"/>
    <property type="match status" value="1"/>
</dbReference>
<dbReference type="InterPro" id="IPR036388">
    <property type="entry name" value="WH-like_DNA-bd_sf"/>
</dbReference>
<evidence type="ECO:0000313" key="7">
    <source>
        <dbReference type="Proteomes" id="UP000253383"/>
    </source>
</evidence>
<keyword evidence="2" id="KW-0238">DNA-binding</keyword>
<comment type="caution">
    <text evidence="6">The sequence shown here is derived from an EMBL/GenBank/DDBJ whole genome shotgun (WGS) entry which is preliminary data.</text>
</comment>
<dbReference type="InterPro" id="IPR005471">
    <property type="entry name" value="Tscrpt_reg_IclR_N"/>
</dbReference>
<evidence type="ECO:0000259" key="5">
    <source>
        <dbReference type="PROSITE" id="PS51078"/>
    </source>
</evidence>
<dbReference type="InterPro" id="IPR029016">
    <property type="entry name" value="GAF-like_dom_sf"/>
</dbReference>
<evidence type="ECO:0000256" key="3">
    <source>
        <dbReference type="ARBA" id="ARBA00023163"/>
    </source>
</evidence>
<gene>
    <name evidence="6" type="ORF">DUE52_06610</name>
</gene>
<dbReference type="InterPro" id="IPR050707">
    <property type="entry name" value="HTH_MetabolicPath_Reg"/>
</dbReference>
<feature type="domain" description="IclR-ED" evidence="5">
    <location>
        <begin position="66"/>
        <end position="245"/>
    </location>
</feature>
<feature type="domain" description="HTH iclR-type" evidence="4">
    <location>
        <begin position="2"/>
        <end position="65"/>
    </location>
</feature>
<dbReference type="GO" id="GO:0003677">
    <property type="term" value="F:DNA binding"/>
    <property type="evidence" value="ECO:0007669"/>
    <property type="project" value="UniProtKB-KW"/>
</dbReference>
<dbReference type="AlphaFoldDB" id="A0A368JTL7"/>
<protein>
    <submittedName>
        <fullName evidence="6">IclR family transcriptional regulator</fullName>
    </submittedName>
</protein>
<evidence type="ECO:0000259" key="4">
    <source>
        <dbReference type="PROSITE" id="PS51077"/>
    </source>
</evidence>
<dbReference type="PROSITE" id="PS51078">
    <property type="entry name" value="ICLR_ED"/>
    <property type="match status" value="1"/>
</dbReference>
<dbReference type="OrthoDB" id="940174at2"/>
<keyword evidence="3" id="KW-0804">Transcription</keyword>
<dbReference type="SUPFAM" id="SSF55781">
    <property type="entry name" value="GAF domain-like"/>
    <property type="match status" value="1"/>
</dbReference>
<dbReference type="PANTHER" id="PTHR30136:SF24">
    <property type="entry name" value="HTH-TYPE TRANSCRIPTIONAL REPRESSOR ALLR"/>
    <property type="match status" value="1"/>
</dbReference>
<evidence type="ECO:0000313" key="6">
    <source>
        <dbReference type="EMBL" id="RCR70675.1"/>
    </source>
</evidence>
<dbReference type="SUPFAM" id="SSF46785">
    <property type="entry name" value="Winged helix' DNA-binding domain"/>
    <property type="match status" value="1"/>
</dbReference>
<accession>A0A368JTL7</accession>
<dbReference type="EMBL" id="QOWE01000004">
    <property type="protein sequence ID" value="RCR70675.1"/>
    <property type="molecule type" value="Genomic_DNA"/>
</dbReference>
<sequence length="245" mass="27304">MIQVVVRALEILEYVAKKENDPTTLTELAAAVSLNQPTCANIVKTLVDKKYLDHVGRRKGYRLGAMAYQLTDNVAYNEHLVLASKDIMEELTDRLNETSLLGILRNNKRFLLHIANSDQDLQVRSRTESDIYSTATGRILVAFLSLKEIDALIEAIGLPAPLVWPNVETREQFLAALDAIRREEIVITRSLKHIVGIAVPLWKGGQVVASLSVFLPESRYTPNRIPIIINAVREAAGQINKRLAG</sequence>
<keyword evidence="7" id="KW-1185">Reference proteome</keyword>
<proteinExistence type="predicted"/>
<dbReference type="PROSITE" id="PS51077">
    <property type="entry name" value="HTH_ICLR"/>
    <property type="match status" value="1"/>
</dbReference>
<dbReference type="GO" id="GO:0003700">
    <property type="term" value="F:DNA-binding transcription factor activity"/>
    <property type="evidence" value="ECO:0007669"/>
    <property type="project" value="TreeGrafter"/>
</dbReference>
<organism evidence="6 7">
    <name type="scientific">Larkinella punicea</name>
    <dbReference type="NCBI Taxonomy" id="2315727"/>
    <lineage>
        <taxon>Bacteria</taxon>
        <taxon>Pseudomonadati</taxon>
        <taxon>Bacteroidota</taxon>
        <taxon>Cytophagia</taxon>
        <taxon>Cytophagales</taxon>
        <taxon>Spirosomataceae</taxon>
        <taxon>Larkinella</taxon>
    </lineage>
</organism>
<dbReference type="Pfam" id="PF09339">
    <property type="entry name" value="HTH_IclR"/>
    <property type="match status" value="1"/>
</dbReference>
<dbReference type="SMART" id="SM00346">
    <property type="entry name" value="HTH_ICLR"/>
    <property type="match status" value="1"/>
</dbReference>
<dbReference type="PANTHER" id="PTHR30136">
    <property type="entry name" value="HELIX-TURN-HELIX TRANSCRIPTIONAL REGULATOR, ICLR FAMILY"/>
    <property type="match status" value="1"/>
</dbReference>
<evidence type="ECO:0000256" key="1">
    <source>
        <dbReference type="ARBA" id="ARBA00023015"/>
    </source>
</evidence>
<dbReference type="GO" id="GO:0045892">
    <property type="term" value="P:negative regulation of DNA-templated transcription"/>
    <property type="evidence" value="ECO:0007669"/>
    <property type="project" value="TreeGrafter"/>
</dbReference>
<dbReference type="InterPro" id="IPR014757">
    <property type="entry name" value="Tscrpt_reg_IclR_C"/>
</dbReference>
<dbReference type="Proteomes" id="UP000253383">
    <property type="component" value="Unassembled WGS sequence"/>
</dbReference>
<evidence type="ECO:0000256" key="2">
    <source>
        <dbReference type="ARBA" id="ARBA00023125"/>
    </source>
</evidence>
<name>A0A368JTL7_9BACT</name>
<dbReference type="Pfam" id="PF01614">
    <property type="entry name" value="IclR_C"/>
    <property type="match status" value="1"/>
</dbReference>